<dbReference type="InterPro" id="IPR036271">
    <property type="entry name" value="Tet_transcr_reg_TetR-rel_C_sf"/>
</dbReference>
<dbReference type="PANTHER" id="PTHR30055:SF234">
    <property type="entry name" value="HTH-TYPE TRANSCRIPTIONAL REGULATOR BETI"/>
    <property type="match status" value="1"/>
</dbReference>
<evidence type="ECO:0000256" key="4">
    <source>
        <dbReference type="PROSITE-ProRule" id="PRU00335"/>
    </source>
</evidence>
<dbReference type="EMBL" id="JAWLKH010000001">
    <property type="protein sequence ID" value="MDV6310486.1"/>
    <property type="molecule type" value="Genomic_DNA"/>
</dbReference>
<dbReference type="PROSITE" id="PS50977">
    <property type="entry name" value="HTH_TETR_2"/>
    <property type="match status" value="1"/>
</dbReference>
<dbReference type="PANTHER" id="PTHR30055">
    <property type="entry name" value="HTH-TYPE TRANSCRIPTIONAL REGULATOR RUTR"/>
    <property type="match status" value="1"/>
</dbReference>
<proteinExistence type="predicted"/>
<keyword evidence="1" id="KW-0805">Transcription regulation</keyword>
<dbReference type="GeneID" id="77173230"/>
<feature type="region of interest" description="Disordered" evidence="5">
    <location>
        <begin position="1"/>
        <end position="21"/>
    </location>
</feature>
<organism evidence="7 8">
    <name type="scientific">Gordonia amicalis</name>
    <dbReference type="NCBI Taxonomy" id="89053"/>
    <lineage>
        <taxon>Bacteria</taxon>
        <taxon>Bacillati</taxon>
        <taxon>Actinomycetota</taxon>
        <taxon>Actinomycetes</taxon>
        <taxon>Mycobacteriales</taxon>
        <taxon>Gordoniaceae</taxon>
        <taxon>Gordonia</taxon>
    </lineage>
</organism>
<dbReference type="Pfam" id="PF00440">
    <property type="entry name" value="TetR_N"/>
    <property type="match status" value="1"/>
</dbReference>
<dbReference type="InterPro" id="IPR009057">
    <property type="entry name" value="Homeodomain-like_sf"/>
</dbReference>
<evidence type="ECO:0000256" key="2">
    <source>
        <dbReference type="ARBA" id="ARBA00023125"/>
    </source>
</evidence>
<protein>
    <submittedName>
        <fullName evidence="7">Helix-turn-helix domain-containing protein</fullName>
    </submittedName>
</protein>
<evidence type="ECO:0000313" key="7">
    <source>
        <dbReference type="EMBL" id="MDV6310486.1"/>
    </source>
</evidence>
<dbReference type="Proteomes" id="UP001185922">
    <property type="component" value="Unassembled WGS sequence"/>
</dbReference>
<comment type="caution">
    <text evidence="7">The sequence shown here is derived from an EMBL/GenBank/DDBJ whole genome shotgun (WGS) entry which is preliminary data.</text>
</comment>
<name>A0AAE4U6M8_9ACTN</name>
<dbReference type="RefSeq" id="WP_024498463.1">
    <property type="nucleotide sequence ID" value="NZ_CP091855.1"/>
</dbReference>
<accession>A0AAE4U6M8</accession>
<keyword evidence="3" id="KW-0804">Transcription</keyword>
<sequence length="226" mass="25032">MPDTVNEQSAGQTTRRYDASRRRAAAAQTRTNILDTARGLFLSQGYAATTVAEIARGAGVVPDTVYTVVGRKPAMFRELIELALSGTDQPIPGAHRDYVARMRAEDDARRKLAIYADAVTAIQGRLAPLFLVLRDAAALDGDLRSLWDEITARRAENMRRLAADLVSTGATRTDLTVEEIADIVWTMNSSEYYSMLVTSRGWTSDRFSNWLHDAWCRLLLDPTHAA</sequence>
<feature type="compositionally biased region" description="Polar residues" evidence="5">
    <location>
        <begin position="1"/>
        <end position="12"/>
    </location>
</feature>
<feature type="DNA-binding region" description="H-T-H motif" evidence="4">
    <location>
        <begin position="50"/>
        <end position="69"/>
    </location>
</feature>
<evidence type="ECO:0000256" key="5">
    <source>
        <dbReference type="SAM" id="MobiDB-lite"/>
    </source>
</evidence>
<dbReference type="GO" id="GO:0000976">
    <property type="term" value="F:transcription cis-regulatory region binding"/>
    <property type="evidence" value="ECO:0007669"/>
    <property type="project" value="TreeGrafter"/>
</dbReference>
<dbReference type="InterPro" id="IPR050109">
    <property type="entry name" value="HTH-type_TetR-like_transc_reg"/>
</dbReference>
<evidence type="ECO:0000259" key="6">
    <source>
        <dbReference type="PROSITE" id="PS50977"/>
    </source>
</evidence>
<dbReference type="Gene3D" id="1.10.10.60">
    <property type="entry name" value="Homeodomain-like"/>
    <property type="match status" value="1"/>
</dbReference>
<dbReference type="AlphaFoldDB" id="A0AAE4U6M8"/>
<evidence type="ECO:0000256" key="1">
    <source>
        <dbReference type="ARBA" id="ARBA00023015"/>
    </source>
</evidence>
<dbReference type="InterPro" id="IPR001647">
    <property type="entry name" value="HTH_TetR"/>
</dbReference>
<keyword evidence="2 4" id="KW-0238">DNA-binding</keyword>
<evidence type="ECO:0000256" key="3">
    <source>
        <dbReference type="ARBA" id="ARBA00023163"/>
    </source>
</evidence>
<gene>
    <name evidence="7" type="ORF">R3Q15_00990</name>
</gene>
<reference evidence="7" key="1">
    <citation type="submission" date="2023-10" db="EMBL/GenBank/DDBJ databases">
        <title>Development of a sustainable strategy for remediation of hydrocarbon-contaminated territories based on the waste exchange concept.</title>
        <authorList>
            <person name="Krivoruchko A."/>
        </authorList>
    </citation>
    <scope>NUCLEOTIDE SEQUENCE</scope>
    <source>
        <strain evidence="7">IEGM 1279</strain>
    </source>
</reference>
<dbReference type="Gene3D" id="1.10.357.10">
    <property type="entry name" value="Tetracycline Repressor, domain 2"/>
    <property type="match status" value="1"/>
</dbReference>
<feature type="domain" description="HTH tetR-type" evidence="6">
    <location>
        <begin position="27"/>
        <end position="87"/>
    </location>
</feature>
<dbReference type="SUPFAM" id="SSF46689">
    <property type="entry name" value="Homeodomain-like"/>
    <property type="match status" value="1"/>
</dbReference>
<evidence type="ECO:0000313" key="8">
    <source>
        <dbReference type="Proteomes" id="UP001185922"/>
    </source>
</evidence>
<dbReference type="SUPFAM" id="SSF48498">
    <property type="entry name" value="Tetracyclin repressor-like, C-terminal domain"/>
    <property type="match status" value="1"/>
</dbReference>
<dbReference type="GO" id="GO:0003700">
    <property type="term" value="F:DNA-binding transcription factor activity"/>
    <property type="evidence" value="ECO:0007669"/>
    <property type="project" value="TreeGrafter"/>
</dbReference>